<organism evidence="1 2">
    <name type="scientific">Desulfonema magnum</name>
    <dbReference type="NCBI Taxonomy" id="45655"/>
    <lineage>
        <taxon>Bacteria</taxon>
        <taxon>Pseudomonadati</taxon>
        <taxon>Thermodesulfobacteriota</taxon>
        <taxon>Desulfobacteria</taxon>
        <taxon>Desulfobacterales</taxon>
        <taxon>Desulfococcaceae</taxon>
        <taxon>Desulfonema</taxon>
    </lineage>
</organism>
<dbReference type="Proteomes" id="UP000663722">
    <property type="component" value="Chromosome"/>
</dbReference>
<evidence type="ECO:0000313" key="2">
    <source>
        <dbReference type="Proteomes" id="UP000663722"/>
    </source>
</evidence>
<dbReference type="KEGG" id="dmm:dnm_006300"/>
<accession>A0A975BFT0</accession>
<dbReference type="EMBL" id="CP061800">
    <property type="protein sequence ID" value="QTA84631.1"/>
    <property type="molecule type" value="Genomic_DNA"/>
</dbReference>
<sequence>MQFGKVCLRRRNPGTSPNCEFGTPDVRPLISDHVCLFT</sequence>
<dbReference type="AlphaFoldDB" id="A0A975BFT0"/>
<keyword evidence="2" id="KW-1185">Reference proteome</keyword>
<gene>
    <name evidence="1" type="ORF">dnm_006300</name>
</gene>
<proteinExistence type="predicted"/>
<reference evidence="1" key="1">
    <citation type="journal article" date="2021" name="Microb. Physiol.">
        <title>Proteogenomic Insights into the Physiology of Marine, Sulfate-Reducing, Filamentous Desulfonema limicola and Desulfonema magnum.</title>
        <authorList>
            <person name="Schnaars V."/>
            <person name="Wohlbrand L."/>
            <person name="Scheve S."/>
            <person name="Hinrichs C."/>
            <person name="Reinhardt R."/>
            <person name="Rabus R."/>
        </authorList>
    </citation>
    <scope>NUCLEOTIDE SEQUENCE</scope>
    <source>
        <strain evidence="1">4be13</strain>
    </source>
</reference>
<evidence type="ECO:0000313" key="1">
    <source>
        <dbReference type="EMBL" id="QTA84631.1"/>
    </source>
</evidence>
<name>A0A975BFT0_9BACT</name>
<protein>
    <submittedName>
        <fullName evidence="1">Uncharacterized protein</fullName>
    </submittedName>
</protein>